<sequence length="257" mass="28957">MRRDPVPAYYRIYQALSERITGGVYPIGTKLPTDHEIMAEFSVSRHTARAAVEELVSRQLVRRFPGRGTFILENDPARPDWSARALEDLLIVDPEARFALHAIEYLEQGSAAPVAQMLRLPADQRIMRIAWSRVRPEGPIAYCAAHLPGALAARLPPDLGERLQTSRTIPLIEKFCGVQAFRVRQVSTAVAADQAMAGRLEVAPGTPLLLLQRTYFDVEGMPIYYSDLYVRSDRFQPKIELFRFRQQVELARIGAAD</sequence>
<dbReference type="PRINTS" id="PR00035">
    <property type="entry name" value="HTHGNTR"/>
</dbReference>
<dbReference type="SMART" id="SM00866">
    <property type="entry name" value="UTRA"/>
    <property type="match status" value="1"/>
</dbReference>
<dbReference type="CDD" id="cd07377">
    <property type="entry name" value="WHTH_GntR"/>
    <property type="match status" value="1"/>
</dbReference>
<keyword evidence="1" id="KW-0805">Transcription regulation</keyword>
<dbReference type="OrthoDB" id="9808698at2"/>
<dbReference type="InterPro" id="IPR036390">
    <property type="entry name" value="WH_DNA-bd_sf"/>
</dbReference>
<dbReference type="InterPro" id="IPR011663">
    <property type="entry name" value="UTRA"/>
</dbReference>
<dbReference type="SUPFAM" id="SSF64288">
    <property type="entry name" value="Chorismate lyase-like"/>
    <property type="match status" value="1"/>
</dbReference>
<name>A0A3N1LHR8_9PROT</name>
<dbReference type="SUPFAM" id="SSF46785">
    <property type="entry name" value="Winged helix' DNA-binding domain"/>
    <property type="match status" value="1"/>
</dbReference>
<evidence type="ECO:0000256" key="1">
    <source>
        <dbReference type="ARBA" id="ARBA00023015"/>
    </source>
</evidence>
<dbReference type="Proteomes" id="UP000278222">
    <property type="component" value="Unassembled WGS sequence"/>
</dbReference>
<dbReference type="Gene3D" id="1.10.10.10">
    <property type="entry name" value="Winged helix-like DNA-binding domain superfamily/Winged helix DNA-binding domain"/>
    <property type="match status" value="1"/>
</dbReference>
<dbReference type="Gene3D" id="3.40.1410.10">
    <property type="entry name" value="Chorismate lyase-like"/>
    <property type="match status" value="1"/>
</dbReference>
<keyword evidence="2" id="KW-0238">DNA-binding</keyword>
<protein>
    <submittedName>
        <fullName evidence="5">GntR family transcriptional regulator</fullName>
    </submittedName>
</protein>
<evidence type="ECO:0000256" key="3">
    <source>
        <dbReference type="ARBA" id="ARBA00023163"/>
    </source>
</evidence>
<evidence type="ECO:0000313" key="6">
    <source>
        <dbReference type="Proteomes" id="UP000278222"/>
    </source>
</evidence>
<dbReference type="GO" id="GO:0003700">
    <property type="term" value="F:DNA-binding transcription factor activity"/>
    <property type="evidence" value="ECO:0007669"/>
    <property type="project" value="InterPro"/>
</dbReference>
<organism evidence="5 6">
    <name type="scientific">Stella humosa</name>
    <dbReference type="NCBI Taxonomy" id="94"/>
    <lineage>
        <taxon>Bacteria</taxon>
        <taxon>Pseudomonadati</taxon>
        <taxon>Pseudomonadota</taxon>
        <taxon>Alphaproteobacteria</taxon>
        <taxon>Rhodospirillales</taxon>
        <taxon>Stellaceae</taxon>
        <taxon>Stella</taxon>
    </lineage>
</organism>
<dbReference type="GO" id="GO:0045892">
    <property type="term" value="P:negative regulation of DNA-templated transcription"/>
    <property type="evidence" value="ECO:0007669"/>
    <property type="project" value="TreeGrafter"/>
</dbReference>
<dbReference type="PANTHER" id="PTHR44846">
    <property type="entry name" value="MANNOSYL-D-GLYCERATE TRANSPORT/METABOLISM SYSTEM REPRESSOR MNGR-RELATED"/>
    <property type="match status" value="1"/>
</dbReference>
<gene>
    <name evidence="5" type="ORF">EDC65_2937</name>
</gene>
<dbReference type="GO" id="GO:0003677">
    <property type="term" value="F:DNA binding"/>
    <property type="evidence" value="ECO:0007669"/>
    <property type="project" value="UniProtKB-KW"/>
</dbReference>
<feature type="domain" description="HTH gntR-type" evidence="4">
    <location>
        <begin position="6"/>
        <end position="74"/>
    </location>
</feature>
<reference evidence="5 6" key="1">
    <citation type="submission" date="2018-11" db="EMBL/GenBank/DDBJ databases">
        <title>Genomic Encyclopedia of Type Strains, Phase IV (KMG-IV): sequencing the most valuable type-strain genomes for metagenomic binning, comparative biology and taxonomic classification.</title>
        <authorList>
            <person name="Goeker M."/>
        </authorList>
    </citation>
    <scope>NUCLEOTIDE SEQUENCE [LARGE SCALE GENOMIC DNA]</scope>
    <source>
        <strain evidence="5 6">DSM 5900</strain>
    </source>
</reference>
<dbReference type="AlphaFoldDB" id="A0A3N1LHR8"/>
<evidence type="ECO:0000313" key="5">
    <source>
        <dbReference type="EMBL" id="ROP91077.1"/>
    </source>
</evidence>
<dbReference type="InterPro" id="IPR000524">
    <property type="entry name" value="Tscrpt_reg_HTH_GntR"/>
</dbReference>
<dbReference type="InterPro" id="IPR036388">
    <property type="entry name" value="WH-like_DNA-bd_sf"/>
</dbReference>
<keyword evidence="6" id="KW-1185">Reference proteome</keyword>
<dbReference type="InterPro" id="IPR050679">
    <property type="entry name" value="Bact_HTH_transcr_reg"/>
</dbReference>
<dbReference type="EMBL" id="RJKX01000014">
    <property type="protein sequence ID" value="ROP91077.1"/>
    <property type="molecule type" value="Genomic_DNA"/>
</dbReference>
<dbReference type="Pfam" id="PF00392">
    <property type="entry name" value="GntR"/>
    <property type="match status" value="1"/>
</dbReference>
<comment type="caution">
    <text evidence="5">The sequence shown here is derived from an EMBL/GenBank/DDBJ whole genome shotgun (WGS) entry which is preliminary data.</text>
</comment>
<dbReference type="SMART" id="SM00345">
    <property type="entry name" value="HTH_GNTR"/>
    <property type="match status" value="1"/>
</dbReference>
<dbReference type="PANTHER" id="PTHR44846:SF1">
    <property type="entry name" value="MANNOSYL-D-GLYCERATE TRANSPORT_METABOLISM SYSTEM REPRESSOR MNGR-RELATED"/>
    <property type="match status" value="1"/>
</dbReference>
<evidence type="ECO:0000256" key="2">
    <source>
        <dbReference type="ARBA" id="ARBA00023125"/>
    </source>
</evidence>
<dbReference type="RefSeq" id="WP_123690687.1">
    <property type="nucleotide sequence ID" value="NZ_AP019700.1"/>
</dbReference>
<proteinExistence type="predicted"/>
<evidence type="ECO:0000259" key="4">
    <source>
        <dbReference type="PROSITE" id="PS50949"/>
    </source>
</evidence>
<dbReference type="Pfam" id="PF07702">
    <property type="entry name" value="UTRA"/>
    <property type="match status" value="1"/>
</dbReference>
<dbReference type="PROSITE" id="PS50949">
    <property type="entry name" value="HTH_GNTR"/>
    <property type="match status" value="1"/>
</dbReference>
<keyword evidence="3" id="KW-0804">Transcription</keyword>
<dbReference type="InterPro" id="IPR028978">
    <property type="entry name" value="Chorismate_lyase_/UTRA_dom_sf"/>
</dbReference>
<accession>A0A3N1LHR8</accession>